<dbReference type="RefSeq" id="WP_147045918.1">
    <property type="nucleotide sequence ID" value="NZ_BJZV01000006.1"/>
</dbReference>
<gene>
    <name evidence="1" type="ORF">MGN01_14610</name>
</gene>
<comment type="caution">
    <text evidence="1">The sequence shown here is derived from an EMBL/GenBank/DDBJ whole genome shotgun (WGS) entry which is preliminary data.</text>
</comment>
<sequence>METEALERPADLAVWPALTESAAQMVSTHYASLREALAAAARVLADSSRQPWIITEDGEMLAPTAIRGYLN</sequence>
<protein>
    <submittedName>
        <fullName evidence="1">Uncharacterized protein</fullName>
    </submittedName>
</protein>
<reference evidence="1 2" key="1">
    <citation type="submission" date="2019-07" db="EMBL/GenBank/DDBJ databases">
        <title>Whole genome shotgun sequence of Methylobacterium gnaphalii NBRC 107716.</title>
        <authorList>
            <person name="Hosoyama A."/>
            <person name="Uohara A."/>
            <person name="Ohji S."/>
            <person name="Ichikawa N."/>
        </authorList>
    </citation>
    <scope>NUCLEOTIDE SEQUENCE [LARGE SCALE GENOMIC DNA]</scope>
    <source>
        <strain evidence="1 2">NBRC 107716</strain>
    </source>
</reference>
<dbReference type="OrthoDB" id="7998625at2"/>
<evidence type="ECO:0000313" key="2">
    <source>
        <dbReference type="Proteomes" id="UP000321750"/>
    </source>
</evidence>
<keyword evidence="2" id="KW-1185">Reference proteome</keyword>
<dbReference type="AlphaFoldDB" id="A0A512JI48"/>
<dbReference type="Proteomes" id="UP000321750">
    <property type="component" value="Unassembled WGS sequence"/>
</dbReference>
<organism evidence="1 2">
    <name type="scientific">Methylobacterium gnaphalii</name>
    <dbReference type="NCBI Taxonomy" id="1010610"/>
    <lineage>
        <taxon>Bacteria</taxon>
        <taxon>Pseudomonadati</taxon>
        <taxon>Pseudomonadota</taxon>
        <taxon>Alphaproteobacteria</taxon>
        <taxon>Hyphomicrobiales</taxon>
        <taxon>Methylobacteriaceae</taxon>
        <taxon>Methylobacterium</taxon>
    </lineage>
</organism>
<evidence type="ECO:0000313" key="1">
    <source>
        <dbReference type="EMBL" id="GEP09616.1"/>
    </source>
</evidence>
<proteinExistence type="predicted"/>
<accession>A0A512JI48</accession>
<name>A0A512JI48_9HYPH</name>
<dbReference type="EMBL" id="BJZV01000006">
    <property type="protein sequence ID" value="GEP09616.1"/>
    <property type="molecule type" value="Genomic_DNA"/>
</dbReference>